<comment type="similarity">
    <text evidence="2 9">Belongs to the cytochrome P450 family.</text>
</comment>
<dbReference type="InterPro" id="IPR036396">
    <property type="entry name" value="Cyt_P450_sf"/>
</dbReference>
<keyword evidence="10" id="KW-0732">Signal</keyword>
<comment type="cofactor">
    <cofactor evidence="1 8">
        <name>heme</name>
        <dbReference type="ChEBI" id="CHEBI:30413"/>
    </cofactor>
</comment>
<evidence type="ECO:0000256" key="8">
    <source>
        <dbReference type="PIRSR" id="PIRSR602401-1"/>
    </source>
</evidence>
<evidence type="ECO:0000256" key="4">
    <source>
        <dbReference type="ARBA" id="ARBA00022723"/>
    </source>
</evidence>
<feature type="signal peptide" evidence="10">
    <location>
        <begin position="1"/>
        <end position="19"/>
    </location>
</feature>
<dbReference type="EMBL" id="GQ915312">
    <property type="protein sequence ID" value="ACZ97406.2"/>
    <property type="molecule type" value="mRNA"/>
</dbReference>
<evidence type="ECO:0000256" key="9">
    <source>
        <dbReference type="RuleBase" id="RU000461"/>
    </source>
</evidence>
<organism evidence="11">
    <name type="scientific">Zygaena filipendulae</name>
    <dbReference type="NCBI Taxonomy" id="287375"/>
    <lineage>
        <taxon>Eukaryota</taxon>
        <taxon>Metazoa</taxon>
        <taxon>Ecdysozoa</taxon>
        <taxon>Arthropoda</taxon>
        <taxon>Hexapoda</taxon>
        <taxon>Insecta</taxon>
        <taxon>Pterygota</taxon>
        <taxon>Neoptera</taxon>
        <taxon>Endopterygota</taxon>
        <taxon>Lepidoptera</taxon>
        <taxon>Glossata</taxon>
        <taxon>Ditrysia</taxon>
        <taxon>Zygaenoidea</taxon>
        <taxon>Zygaenidae</taxon>
        <taxon>Zygaeninae</taxon>
        <taxon>Zygaena</taxon>
    </lineage>
</organism>
<dbReference type="AlphaFoldDB" id="D2JLJ6"/>
<dbReference type="InterPro" id="IPR002401">
    <property type="entry name" value="Cyt_P450_E_grp-I"/>
</dbReference>
<sequence length="499" mass="57811">MLFPLVLVGIAVLLIIVQDYVRKSSRTWKLLNKFPGDKPLPLIGNALQIGFNSDETCAKLMQMWHRHGQQTFRVTMGTENWVMLCEPDDIRIILSHPTELSKPLERNAAFKPFFGNSVSTAEGEKWKSTRKLIVSSFSFKTLDQRQETINKYCDQLAQIFDRYKDKKDVDLYRYLKPFMLDLMCDSFMGVERNFLQNVEHRYFKTGKNIIKILTNNYFNHWRIIESIFVWTPMYKEMTETIKNIRDLSQELIYSRKVKTHKNSEYIDEIEEEKKKNAAEDLCLLDKFLNSKLPNGEPVPDSQINEEISLLCFTAHYTTTVTMSHALYLMAKYPEVQQKAYEEQMMIFGEDKLRKATNDDLGKMKYLEAVVKETFRVLPTVTKIGRQLQEDLTLSDGRVVPAGTSVVVFYEAMNMNPKLFPEPSKFDPERFYGNPASYIVPFSAGPRGCLGSGYAWMAMKSVMSTVLRRYKLSVAKEPDIAYRMLLESDNGINLKLSSRV</sequence>
<evidence type="ECO:0000256" key="7">
    <source>
        <dbReference type="ARBA" id="ARBA00023033"/>
    </source>
</evidence>
<evidence type="ECO:0000256" key="3">
    <source>
        <dbReference type="ARBA" id="ARBA00022617"/>
    </source>
</evidence>
<name>D2JLJ6_9NEOP</name>
<dbReference type="SUPFAM" id="SSF48264">
    <property type="entry name" value="Cytochrome P450"/>
    <property type="match status" value="1"/>
</dbReference>
<evidence type="ECO:0000256" key="1">
    <source>
        <dbReference type="ARBA" id="ARBA00001971"/>
    </source>
</evidence>
<evidence type="ECO:0000256" key="10">
    <source>
        <dbReference type="SAM" id="SignalP"/>
    </source>
</evidence>
<reference evidence="11" key="2">
    <citation type="journal article" date="2011" name="Nat. Commun.">
        <title>Convergent evolution in biosynthesis of cyanogenic defence compounds in plants and insects.</title>
        <authorList>
            <person name="Jensen N.B."/>
            <person name="Zagrobelny M."/>
            <person name="Hjerno K."/>
            <person name="Olsen C.E."/>
            <person name="Houghton-Larsen J."/>
            <person name="Borch J."/>
            <person name="Moller B.L."/>
            <person name="Bak S."/>
        </authorList>
    </citation>
    <scope>NUCLEOTIDE SEQUENCE</scope>
    <source>
        <tissue evidence="11">Whole larva without gut</tissue>
    </source>
</reference>
<protein>
    <submittedName>
        <fullName evidence="11">Cytochrome P450 CYP405A2</fullName>
    </submittedName>
</protein>
<keyword evidence="7 9" id="KW-0503">Monooxygenase</keyword>
<dbReference type="PRINTS" id="PR00463">
    <property type="entry name" value="EP450I"/>
</dbReference>
<dbReference type="InterPro" id="IPR050196">
    <property type="entry name" value="Cytochrome_P450_Monoox"/>
</dbReference>
<dbReference type="GO" id="GO:0005506">
    <property type="term" value="F:iron ion binding"/>
    <property type="evidence" value="ECO:0007669"/>
    <property type="project" value="InterPro"/>
</dbReference>
<keyword evidence="5 9" id="KW-0560">Oxidoreductase</keyword>
<dbReference type="Gene3D" id="1.10.630.10">
    <property type="entry name" value="Cytochrome P450"/>
    <property type="match status" value="1"/>
</dbReference>
<dbReference type="PANTHER" id="PTHR24291:SF203">
    <property type="entry name" value="CYTOCHROME P450 4D1-RELATED"/>
    <property type="match status" value="1"/>
</dbReference>
<evidence type="ECO:0000256" key="2">
    <source>
        <dbReference type="ARBA" id="ARBA00010617"/>
    </source>
</evidence>
<evidence type="ECO:0000256" key="6">
    <source>
        <dbReference type="ARBA" id="ARBA00023004"/>
    </source>
</evidence>
<dbReference type="OrthoDB" id="1470350at2759"/>
<dbReference type="PRINTS" id="PR00385">
    <property type="entry name" value="P450"/>
</dbReference>
<dbReference type="GO" id="GO:0020037">
    <property type="term" value="F:heme binding"/>
    <property type="evidence" value="ECO:0007669"/>
    <property type="project" value="InterPro"/>
</dbReference>
<proteinExistence type="evidence at transcript level"/>
<feature type="binding site" description="axial binding residue" evidence="8">
    <location>
        <position position="448"/>
    </location>
    <ligand>
        <name>heme</name>
        <dbReference type="ChEBI" id="CHEBI:30413"/>
    </ligand>
    <ligandPart>
        <name>Fe</name>
        <dbReference type="ChEBI" id="CHEBI:18248"/>
    </ligandPart>
</feature>
<evidence type="ECO:0000313" key="11">
    <source>
        <dbReference type="EMBL" id="ACZ97406.2"/>
    </source>
</evidence>
<dbReference type="InterPro" id="IPR017972">
    <property type="entry name" value="Cyt_P450_CS"/>
</dbReference>
<dbReference type="PROSITE" id="PS00086">
    <property type="entry name" value="CYTOCHROME_P450"/>
    <property type="match status" value="1"/>
</dbReference>
<dbReference type="Pfam" id="PF00067">
    <property type="entry name" value="p450"/>
    <property type="match status" value="1"/>
</dbReference>
<keyword evidence="3 8" id="KW-0349">Heme</keyword>
<dbReference type="GO" id="GO:0016705">
    <property type="term" value="F:oxidoreductase activity, acting on paired donors, with incorporation or reduction of molecular oxygen"/>
    <property type="evidence" value="ECO:0007669"/>
    <property type="project" value="InterPro"/>
</dbReference>
<reference evidence="11" key="1">
    <citation type="journal article" date="2009" name="BMC Genomics">
        <title>454 pyrosequencing based transcriptome analysis of Zygaena filipendulae with focus on genes involved in biosynthesis of cyanogenic glucosides.</title>
        <authorList>
            <person name="Zagrobelny M."/>
            <person name="Scheibye-Alsing K."/>
            <person name="Jensen N.B."/>
            <person name="Moller B.L."/>
            <person name="Gorodkin J."/>
            <person name="Bak S."/>
        </authorList>
    </citation>
    <scope>NUCLEOTIDE SEQUENCE</scope>
    <source>
        <tissue evidence="11">Whole larva without gut</tissue>
    </source>
</reference>
<dbReference type="GO" id="GO:0004497">
    <property type="term" value="F:monooxygenase activity"/>
    <property type="evidence" value="ECO:0007669"/>
    <property type="project" value="UniProtKB-KW"/>
</dbReference>
<keyword evidence="4 8" id="KW-0479">Metal-binding</keyword>
<feature type="chain" id="PRO_5003032735" evidence="10">
    <location>
        <begin position="20"/>
        <end position="499"/>
    </location>
</feature>
<dbReference type="SMR" id="D2JLJ6"/>
<dbReference type="InterPro" id="IPR001128">
    <property type="entry name" value="Cyt_P450"/>
</dbReference>
<dbReference type="PANTHER" id="PTHR24291">
    <property type="entry name" value="CYTOCHROME P450 FAMILY 4"/>
    <property type="match status" value="1"/>
</dbReference>
<evidence type="ECO:0000256" key="5">
    <source>
        <dbReference type="ARBA" id="ARBA00023002"/>
    </source>
</evidence>
<accession>D2JLJ6</accession>
<keyword evidence="6 8" id="KW-0408">Iron</keyword>